<feature type="domain" description="Glyoxalase-like" evidence="2">
    <location>
        <begin position="29"/>
        <end position="215"/>
    </location>
</feature>
<dbReference type="Gene3D" id="3.10.180.10">
    <property type="entry name" value="2,3-Dihydroxybiphenyl 1,2-Dioxygenase, domain 1"/>
    <property type="match status" value="1"/>
</dbReference>
<dbReference type="EMBL" id="HBNR01024153">
    <property type="protein sequence ID" value="CAE4576566.1"/>
    <property type="molecule type" value="Transcribed_RNA"/>
</dbReference>
<accession>A0A7S4QBM5</accession>
<reference evidence="3" key="1">
    <citation type="submission" date="2021-01" db="EMBL/GenBank/DDBJ databases">
        <authorList>
            <person name="Corre E."/>
            <person name="Pelletier E."/>
            <person name="Niang G."/>
            <person name="Scheremetjew M."/>
            <person name="Finn R."/>
            <person name="Kale V."/>
            <person name="Holt S."/>
            <person name="Cochrane G."/>
            <person name="Meng A."/>
            <person name="Brown T."/>
            <person name="Cohen L."/>
        </authorList>
    </citation>
    <scope>NUCLEOTIDE SEQUENCE</scope>
    <source>
        <strain evidence="3">CCMP3105</strain>
    </source>
</reference>
<sequence length="253" mass="25763">MAGPDVGAGPVDGARGPAAPPPPLSGLRLDHLVWVVPSLAEGAAAFEALTGVAPGPGGRHEGLGTHNMLASLGSGQYVEILAPDPSQPSSSPWLGVDAPGPRLTTFCAQLCDGSGTTLAQVGEAAQSQAQYDIGPVVDMTRWAASGGLVEWRLAGSNHRRSLAELPMGGIVPFLIDWSPNKLPHPSESAPGGCTLVTLSAQHPDPASVERVLVALGADQCLEKNEAAPRGVALGPEAKLRATLSTPKGLVILE</sequence>
<feature type="region of interest" description="Disordered" evidence="1">
    <location>
        <begin position="1"/>
        <end position="22"/>
    </location>
</feature>
<evidence type="ECO:0000313" key="3">
    <source>
        <dbReference type="EMBL" id="CAE4576566.1"/>
    </source>
</evidence>
<dbReference type="AlphaFoldDB" id="A0A7S4QBM5"/>
<gene>
    <name evidence="3" type="ORF">AMON00008_LOCUS16186</name>
</gene>
<evidence type="ECO:0000259" key="2">
    <source>
        <dbReference type="Pfam" id="PF13468"/>
    </source>
</evidence>
<dbReference type="InterPro" id="IPR025870">
    <property type="entry name" value="Glyoxalase-like_dom"/>
</dbReference>
<organism evidence="3">
    <name type="scientific">Alexandrium monilatum</name>
    <dbReference type="NCBI Taxonomy" id="311494"/>
    <lineage>
        <taxon>Eukaryota</taxon>
        <taxon>Sar</taxon>
        <taxon>Alveolata</taxon>
        <taxon>Dinophyceae</taxon>
        <taxon>Gonyaulacales</taxon>
        <taxon>Pyrocystaceae</taxon>
        <taxon>Alexandrium</taxon>
    </lineage>
</organism>
<name>A0A7S4QBM5_9DINO</name>
<dbReference type="Pfam" id="PF13468">
    <property type="entry name" value="Glyoxalase_3"/>
    <property type="match status" value="1"/>
</dbReference>
<evidence type="ECO:0000256" key="1">
    <source>
        <dbReference type="SAM" id="MobiDB-lite"/>
    </source>
</evidence>
<dbReference type="InterPro" id="IPR029068">
    <property type="entry name" value="Glyas_Bleomycin-R_OHBP_Dase"/>
</dbReference>
<protein>
    <recommendedName>
        <fullName evidence="2">Glyoxalase-like domain-containing protein</fullName>
    </recommendedName>
</protein>
<feature type="compositionally biased region" description="Low complexity" evidence="1">
    <location>
        <begin position="1"/>
        <end position="17"/>
    </location>
</feature>
<proteinExistence type="predicted"/>